<dbReference type="Proteomes" id="UP000694700">
    <property type="component" value="Unplaced"/>
</dbReference>
<evidence type="ECO:0000259" key="1">
    <source>
        <dbReference type="PROSITE" id="PS50004"/>
    </source>
</evidence>
<name>A0A8C1VG11_CYPCA</name>
<dbReference type="InterPro" id="IPR035892">
    <property type="entry name" value="C2_domain_sf"/>
</dbReference>
<dbReference type="SUPFAM" id="SSF49562">
    <property type="entry name" value="C2 domain (Calcium/lipid-binding domain, CaLB)"/>
    <property type="match status" value="1"/>
</dbReference>
<dbReference type="Gene3D" id="2.60.40.150">
    <property type="entry name" value="C2 domain"/>
    <property type="match status" value="1"/>
</dbReference>
<dbReference type="PRINTS" id="PR00360">
    <property type="entry name" value="C2DOMAIN"/>
</dbReference>
<evidence type="ECO:0000313" key="2">
    <source>
        <dbReference type="Ensembl" id="ENSCCRP00015051346.1"/>
    </source>
</evidence>
<proteinExistence type="predicted"/>
<dbReference type="AlphaFoldDB" id="A0A8C1VG11"/>
<organism evidence="2 3">
    <name type="scientific">Cyprinus carpio</name>
    <name type="common">Common carp</name>
    <dbReference type="NCBI Taxonomy" id="7962"/>
    <lineage>
        <taxon>Eukaryota</taxon>
        <taxon>Metazoa</taxon>
        <taxon>Chordata</taxon>
        <taxon>Craniata</taxon>
        <taxon>Vertebrata</taxon>
        <taxon>Euteleostomi</taxon>
        <taxon>Actinopterygii</taxon>
        <taxon>Neopterygii</taxon>
        <taxon>Teleostei</taxon>
        <taxon>Ostariophysi</taxon>
        <taxon>Cypriniformes</taxon>
        <taxon>Cyprinidae</taxon>
        <taxon>Cyprininae</taxon>
        <taxon>Cyprinus</taxon>
    </lineage>
</organism>
<accession>A0A8C1VG11</accession>
<feature type="domain" description="C2" evidence="1">
    <location>
        <begin position="1"/>
        <end position="65"/>
    </location>
</feature>
<dbReference type="PROSITE" id="PS50004">
    <property type="entry name" value="C2"/>
    <property type="match status" value="1"/>
</dbReference>
<dbReference type="Pfam" id="PF00168">
    <property type="entry name" value="C2"/>
    <property type="match status" value="1"/>
</dbReference>
<protein>
    <recommendedName>
        <fullName evidence="1">C2 domain-containing protein</fullName>
    </recommendedName>
</protein>
<sequence length="65" mass="7544">MKPPQLPLSSPVTLFPRVLHHVHRRRRPIPASPLSDPYVKIQIGGETFKSQVIKENLNPTWNEMY</sequence>
<reference evidence="2" key="1">
    <citation type="submission" date="2025-08" db="UniProtKB">
        <authorList>
            <consortium name="Ensembl"/>
        </authorList>
    </citation>
    <scope>IDENTIFICATION</scope>
</reference>
<evidence type="ECO:0000313" key="3">
    <source>
        <dbReference type="Proteomes" id="UP000694700"/>
    </source>
</evidence>
<dbReference type="InterPro" id="IPR000008">
    <property type="entry name" value="C2_dom"/>
</dbReference>
<dbReference type="Ensembl" id="ENSCCRT00015053073.1">
    <property type="protein sequence ID" value="ENSCCRP00015051346.1"/>
    <property type="gene ID" value="ENSCCRG00015021226.1"/>
</dbReference>